<dbReference type="GO" id="GO:0005096">
    <property type="term" value="F:GTPase activator activity"/>
    <property type="evidence" value="ECO:0007669"/>
    <property type="project" value="UniProtKB-KW"/>
</dbReference>
<comment type="subcellular location">
    <subcellularLocation>
        <location evidence="1">Membrane</location>
        <topology evidence="1">Peripheral membrane protein</topology>
    </subcellularLocation>
</comment>
<dbReference type="InterPro" id="IPR037191">
    <property type="entry name" value="VPS9_dom_sf"/>
</dbReference>
<feature type="region of interest" description="Disordered" evidence="7">
    <location>
        <begin position="1317"/>
        <end position="1350"/>
    </location>
</feature>
<evidence type="ECO:0000256" key="1">
    <source>
        <dbReference type="ARBA" id="ARBA00004170"/>
    </source>
</evidence>
<evidence type="ECO:0000259" key="8">
    <source>
        <dbReference type="PROSITE" id="PS50018"/>
    </source>
</evidence>
<dbReference type="InterPro" id="IPR045046">
    <property type="entry name" value="Vps9-like"/>
</dbReference>
<dbReference type="CDD" id="cd05129">
    <property type="entry name" value="RasGAP_RAP6"/>
    <property type="match status" value="1"/>
</dbReference>
<feature type="region of interest" description="Disordered" evidence="7">
    <location>
        <begin position="616"/>
        <end position="653"/>
    </location>
</feature>
<dbReference type="EnsemblMetazoa" id="XM_038189845.1">
    <property type="protein sequence ID" value="XP_038045773.1"/>
    <property type="gene ID" value="LOC119720230"/>
</dbReference>
<evidence type="ECO:0000313" key="10">
    <source>
        <dbReference type="EnsemblMetazoa" id="XP_038045773.1"/>
    </source>
</evidence>
<sequence>MATSTSSACRELMELARHLKQEHLFVLSEKQLLVQLHEEVTQLADKLFRVSWITQQQRQTLNSLTLTRVEAPPNYCCHRANALEKCSFVDSYKHLGFQDALYGEFLGYLRDNPRVVALCLVLGEKEQMEMTRGVVRSVMSAVYGNCIVQEDEQQVLHLLQYLMEQQLASVDDPRRLIRRGTCAISYAFRLFTEGLFSTRLYLTAALHEPIMSVLMDDDVQLETDPQKALDHFTPEEREQRFGTPGTEEYRQCLQAHLESIITQQVSMCNRFINGLRNNTYCFPQSLDWIITQLHKILIKSGRVEPSEVRATCADLLMNFFICPVIVNPESYGVITDIMISSTARFNLMQVGAILQGLAMETNNGSTTPAQTNDIYSRFPKGCMSSFLDTLIDSLSSSDTPPGVSQLQGMTRTCALITESEIHTMVSFFRMVSTANPNESMLKELDTLLSNLPHTSASTPGASVTPQIALSPKAPSGHGPIAKKTGSVIKGSKKSHGSSVKTNQNTQDEDEGLDTSLTPDTPPVPQPEDVLVVTFGTQGNECPGMLSEAKVLSSNPSRPKPKISPTAAQSSLAAISEQPEKQLRFSDDADASANSDHLMEAMSIVASEYSMDLEGEMASNLSGRNTPRSAVSLGSSSTDHNRPDLIDSTQLPNNANITDRFGKFEIGDALEKKKAQGNPETFSETWSTEVIGSDTSEPPSEPNTIERLQEIAESQEDIELAGAQAASLLGIRHSVPDISETASETWSVDVLQSDSERTEDRMQEVEDVAHEEAIQASLLEADTDRTSSKTSDGPSSRRSSSDSPSVEDGANKKDASSDATEDSSSHYFDPMEDPSMLKGSSPVGQSSSSSSQSNSDHQEAFPKKPLQQDEFPLRRSSPLVEDKQRKQPKEGPLSDRPFPGFLSQFDPVANGNNHTLNNGNEPSRVMLAKPDSKPPEDLLQDFDPFSSLSPGTSSTLPTSIGRQGDTPMGAKPKKRSNSAQKISAGQTPTGYVPYNERHGLNHDYGSQGRQQRTNPFDLGHDGLSHVNHGFFEPTAPSSQPGPYQPDLLNNPFATIFDPSAPVSHTSQSLFTLQPQQQSTSYRTLALDTDSGVVSGDSSEHLSHRVVSSISTGSSSSASFLNSSIESSTKPPDFLVQIGSRTSDEWSGIDQAEPGRVQSFPSTSSGSSYGLTGSTEVEQKPASSSLFQRSHSTDASYISEESKAKLDVGDSDKSRSWLKKKVSQIHKIASTRKPSKKHGPAGERDDRERDRDWEQEKKHSEAAQIIPNLALVHHSFKDDGLKAASVPETSSEDILEKYREMRKAQSSEQLENDHLGHELGNLESSTESSGSHSDKPDSGGASDQPDASEPENLDESYAFIDAKRKLRIVLRSADVHSLPWLTNFSIPDHVAAELALGISTGYPENELVAFLKVQLAEAMNLQDRALIAQLRETLRCVQTFDRDGCRRLLACLSEDYENRAPYIAYLVRSRKGLAASRAHLLRLLDRVERDKAVVNKYFTMVLVRLFLERQERSIHKFIVDFKALTAADEKTQLVKFFLRTLNNWIMDDPIWEAASETQMIDAEVATERAIMSRIYKLALYPNEEADVARDRVLQAHIYRLSRVITVNHKALQIPEKYGREAPWPAAQAEILNINVYKTPKDKMGCVYRCCKVIMNLLSLANENSAVGADDFSPVLMYVLIKANPPGLLSTVQYVNSFYFEGEQLRESDGEEQYWWIQFCGAIEYIKTLDDRK</sequence>
<feature type="compositionally biased region" description="Low complexity" evidence="7">
    <location>
        <begin position="1110"/>
        <end position="1126"/>
    </location>
</feature>
<feature type="compositionally biased region" description="Low complexity" evidence="7">
    <location>
        <begin position="838"/>
        <end position="854"/>
    </location>
</feature>
<dbReference type="GO" id="GO:0005829">
    <property type="term" value="C:cytosol"/>
    <property type="evidence" value="ECO:0007669"/>
    <property type="project" value="TreeGrafter"/>
</dbReference>
<dbReference type="InterPro" id="IPR008936">
    <property type="entry name" value="Rho_GTPase_activation_prot"/>
</dbReference>
<reference evidence="10" key="1">
    <citation type="submission" date="2022-11" db="UniProtKB">
        <authorList>
            <consortium name="EnsemblMetazoa"/>
        </authorList>
    </citation>
    <scope>IDENTIFICATION</scope>
</reference>
<feature type="compositionally biased region" description="Basic and acidic residues" evidence="7">
    <location>
        <begin position="1238"/>
        <end position="1259"/>
    </location>
</feature>
<dbReference type="GO" id="GO:0030139">
    <property type="term" value="C:endocytic vesicle"/>
    <property type="evidence" value="ECO:0007669"/>
    <property type="project" value="TreeGrafter"/>
</dbReference>
<dbReference type="SUPFAM" id="SSF109993">
    <property type="entry name" value="VPS9 domain"/>
    <property type="match status" value="1"/>
</dbReference>
<evidence type="ECO:0000256" key="3">
    <source>
        <dbReference type="ARBA" id="ARBA00022468"/>
    </source>
</evidence>
<dbReference type="GeneID" id="119720230"/>
<feature type="region of interest" description="Disordered" evidence="7">
    <location>
        <begin position="737"/>
        <end position="1021"/>
    </location>
</feature>
<feature type="domain" description="Ras-GAP" evidence="8">
    <location>
        <begin position="150"/>
        <end position="359"/>
    </location>
</feature>
<dbReference type="Gene3D" id="1.10.506.10">
    <property type="entry name" value="GTPase Activation - p120gap, domain 1"/>
    <property type="match status" value="1"/>
</dbReference>
<dbReference type="SMART" id="SM00167">
    <property type="entry name" value="VPS9"/>
    <property type="match status" value="1"/>
</dbReference>
<evidence type="ECO:0000256" key="6">
    <source>
        <dbReference type="ARBA" id="ARBA00023136"/>
    </source>
</evidence>
<keyword evidence="3" id="KW-0343">GTPase activation</keyword>
<feature type="region of interest" description="Disordered" evidence="7">
    <location>
        <begin position="452"/>
        <end position="527"/>
    </location>
</feature>
<dbReference type="PROSITE" id="PS51205">
    <property type="entry name" value="VPS9"/>
    <property type="match status" value="1"/>
</dbReference>
<dbReference type="GO" id="GO:0005085">
    <property type="term" value="F:guanyl-nucleotide exchange factor activity"/>
    <property type="evidence" value="ECO:0007669"/>
    <property type="project" value="UniProtKB-KW"/>
</dbReference>
<evidence type="ECO:0000256" key="5">
    <source>
        <dbReference type="ARBA" id="ARBA00022658"/>
    </source>
</evidence>
<dbReference type="Pfam" id="PF00616">
    <property type="entry name" value="RasGAP"/>
    <property type="match status" value="1"/>
</dbReference>
<feature type="compositionally biased region" description="Polar residues" evidence="7">
    <location>
        <begin position="452"/>
        <end position="467"/>
    </location>
</feature>
<keyword evidence="6" id="KW-0472">Membrane</keyword>
<feature type="region of interest" description="Disordered" evidence="7">
    <location>
        <begin position="1110"/>
        <end position="1264"/>
    </location>
</feature>
<evidence type="ECO:0008006" key="12">
    <source>
        <dbReference type="Google" id="ProtNLM"/>
    </source>
</evidence>
<keyword evidence="11" id="KW-1185">Reference proteome</keyword>
<feature type="compositionally biased region" description="Low complexity" evidence="7">
    <location>
        <begin position="1160"/>
        <end position="1173"/>
    </location>
</feature>
<dbReference type="GO" id="GO:0016020">
    <property type="term" value="C:membrane"/>
    <property type="evidence" value="ECO:0007669"/>
    <property type="project" value="UniProtKB-SubCell"/>
</dbReference>
<feature type="compositionally biased region" description="Polar residues" evidence="7">
    <location>
        <begin position="976"/>
        <end position="988"/>
    </location>
</feature>
<feature type="compositionally biased region" description="Basic and acidic residues" evidence="7">
    <location>
        <begin position="879"/>
        <end position="892"/>
    </location>
</feature>
<dbReference type="GO" id="GO:0031267">
    <property type="term" value="F:small GTPase binding"/>
    <property type="evidence" value="ECO:0007669"/>
    <property type="project" value="TreeGrafter"/>
</dbReference>
<evidence type="ECO:0000313" key="11">
    <source>
        <dbReference type="Proteomes" id="UP000887568"/>
    </source>
</evidence>
<dbReference type="InterPro" id="IPR001936">
    <property type="entry name" value="RasGAP_dom"/>
</dbReference>
<dbReference type="SUPFAM" id="SSF48350">
    <property type="entry name" value="GTPase activation domain, GAP"/>
    <property type="match status" value="1"/>
</dbReference>
<dbReference type="CTD" id="26130"/>
<proteinExistence type="inferred from homology"/>
<feature type="compositionally biased region" description="Low complexity" evidence="7">
    <location>
        <begin position="909"/>
        <end position="919"/>
    </location>
</feature>
<feature type="compositionally biased region" description="Basic and acidic residues" evidence="7">
    <location>
        <begin position="753"/>
        <end position="772"/>
    </location>
</feature>
<evidence type="ECO:0000256" key="2">
    <source>
        <dbReference type="ARBA" id="ARBA00008489"/>
    </source>
</evidence>
<feature type="compositionally biased region" description="Polar residues" evidence="7">
    <location>
        <begin position="677"/>
        <end position="697"/>
    </location>
</feature>
<dbReference type="FunFam" id="1.20.1050.80:FF:000001">
    <property type="entry name" value="GTPase-activating protein and VPS9 domain-containing protein 1 isoform X1"/>
    <property type="match status" value="1"/>
</dbReference>
<comment type="similarity">
    <text evidence="2">Belongs to the GAPVD1 family.</text>
</comment>
<evidence type="ECO:0000259" key="9">
    <source>
        <dbReference type="PROSITE" id="PS51205"/>
    </source>
</evidence>
<evidence type="ECO:0000256" key="4">
    <source>
        <dbReference type="ARBA" id="ARBA00022583"/>
    </source>
</evidence>
<protein>
    <recommendedName>
        <fullName evidence="12">GTPase-activating protein and VPS9 domain-containing protein 1-like</fullName>
    </recommendedName>
</protein>
<feature type="domain" description="VPS9" evidence="9">
    <location>
        <begin position="1585"/>
        <end position="1730"/>
    </location>
</feature>
<keyword evidence="4" id="KW-0254">Endocytosis</keyword>
<organism evidence="10 11">
    <name type="scientific">Patiria miniata</name>
    <name type="common">Bat star</name>
    <name type="synonym">Asterina miniata</name>
    <dbReference type="NCBI Taxonomy" id="46514"/>
    <lineage>
        <taxon>Eukaryota</taxon>
        <taxon>Metazoa</taxon>
        <taxon>Echinodermata</taxon>
        <taxon>Eleutherozoa</taxon>
        <taxon>Asterozoa</taxon>
        <taxon>Asteroidea</taxon>
        <taxon>Valvatacea</taxon>
        <taxon>Valvatida</taxon>
        <taxon>Asterinidae</taxon>
        <taxon>Patiria</taxon>
    </lineage>
</organism>
<feature type="region of interest" description="Disordered" evidence="7">
    <location>
        <begin position="550"/>
        <end position="581"/>
    </location>
</feature>
<accession>A0A913Z1S4</accession>
<feature type="compositionally biased region" description="Low complexity" evidence="7">
    <location>
        <begin position="787"/>
        <end position="803"/>
    </location>
</feature>
<dbReference type="Gene3D" id="1.10.246.120">
    <property type="match status" value="1"/>
</dbReference>
<feature type="region of interest" description="Disordered" evidence="7">
    <location>
        <begin position="672"/>
        <end position="701"/>
    </location>
</feature>
<dbReference type="PANTHER" id="PTHR23101">
    <property type="entry name" value="RAB GDP/GTP EXCHANGE FACTOR"/>
    <property type="match status" value="1"/>
</dbReference>
<keyword evidence="5" id="KW-0344">Guanine-nucleotide releasing factor</keyword>
<dbReference type="RefSeq" id="XP_038045773.1">
    <property type="nucleotide sequence ID" value="XM_038189845.1"/>
</dbReference>
<name>A0A913Z1S4_PATMI</name>
<dbReference type="PANTHER" id="PTHR23101:SF25">
    <property type="entry name" value="GTPASE-ACTIVATING PROTEIN AND VPS9 DOMAIN-CONTAINING PROTEIN 1"/>
    <property type="match status" value="1"/>
</dbReference>
<dbReference type="OrthoDB" id="10264848at2759"/>
<feature type="compositionally biased region" description="Basic residues" evidence="7">
    <location>
        <begin position="1214"/>
        <end position="1237"/>
    </location>
</feature>
<feature type="compositionally biased region" description="Polar residues" evidence="7">
    <location>
        <begin position="618"/>
        <end position="637"/>
    </location>
</feature>
<dbReference type="GO" id="GO:0051049">
    <property type="term" value="P:regulation of transport"/>
    <property type="evidence" value="ECO:0007669"/>
    <property type="project" value="UniProtKB-ARBA"/>
</dbReference>
<dbReference type="GO" id="GO:0006897">
    <property type="term" value="P:endocytosis"/>
    <property type="evidence" value="ECO:0007669"/>
    <property type="project" value="UniProtKB-KW"/>
</dbReference>
<dbReference type="Gene3D" id="1.20.1050.80">
    <property type="entry name" value="VPS9 domain"/>
    <property type="match status" value="1"/>
</dbReference>
<dbReference type="OMA" id="ENHEIML"/>
<dbReference type="InterPro" id="IPR041545">
    <property type="entry name" value="DUF5601"/>
</dbReference>
<feature type="compositionally biased region" description="Polar residues" evidence="7">
    <location>
        <begin position="1179"/>
        <end position="1194"/>
    </location>
</feature>
<dbReference type="Proteomes" id="UP000887568">
    <property type="component" value="Unplaced"/>
</dbReference>
<dbReference type="InterPro" id="IPR003123">
    <property type="entry name" value="VPS9"/>
</dbReference>
<dbReference type="Pfam" id="PF02204">
    <property type="entry name" value="VPS9"/>
    <property type="match status" value="1"/>
</dbReference>
<feature type="compositionally biased region" description="Polar residues" evidence="7">
    <location>
        <begin position="739"/>
        <end position="752"/>
    </location>
</feature>
<evidence type="ECO:0000256" key="7">
    <source>
        <dbReference type="SAM" id="MobiDB-lite"/>
    </source>
</evidence>
<feature type="compositionally biased region" description="Low complexity" evidence="7">
    <location>
        <begin position="945"/>
        <end position="958"/>
    </location>
</feature>
<dbReference type="Pfam" id="PF18151">
    <property type="entry name" value="DUF5601"/>
    <property type="match status" value="1"/>
</dbReference>
<feature type="compositionally biased region" description="Basic and acidic residues" evidence="7">
    <location>
        <begin position="1198"/>
        <end position="1213"/>
    </location>
</feature>
<dbReference type="PROSITE" id="PS50018">
    <property type="entry name" value="RAS_GTPASE_ACTIV_2"/>
    <property type="match status" value="1"/>
</dbReference>